<dbReference type="Proteomes" id="UP001346149">
    <property type="component" value="Unassembled WGS sequence"/>
</dbReference>
<accession>A0AAN7KKC1</accession>
<feature type="region of interest" description="Disordered" evidence="1">
    <location>
        <begin position="1"/>
        <end position="28"/>
    </location>
</feature>
<evidence type="ECO:0000313" key="3">
    <source>
        <dbReference type="Proteomes" id="UP001346149"/>
    </source>
</evidence>
<keyword evidence="3" id="KW-1185">Reference proteome</keyword>
<sequence length="98" mass="10762">MGISSRRTHHRVMLPEYSGSRSTRIDGEPSGAASRILVCILHLEGNAFAKEQSCPQPPDLESLRFPRFMVLTNMSEAVIVAGSSIIGRLPFSLLSYCI</sequence>
<organism evidence="2 3">
    <name type="scientific">Trapa natans</name>
    <name type="common">Water chestnut</name>
    <dbReference type="NCBI Taxonomy" id="22666"/>
    <lineage>
        <taxon>Eukaryota</taxon>
        <taxon>Viridiplantae</taxon>
        <taxon>Streptophyta</taxon>
        <taxon>Embryophyta</taxon>
        <taxon>Tracheophyta</taxon>
        <taxon>Spermatophyta</taxon>
        <taxon>Magnoliopsida</taxon>
        <taxon>eudicotyledons</taxon>
        <taxon>Gunneridae</taxon>
        <taxon>Pentapetalae</taxon>
        <taxon>rosids</taxon>
        <taxon>malvids</taxon>
        <taxon>Myrtales</taxon>
        <taxon>Lythraceae</taxon>
        <taxon>Trapa</taxon>
    </lineage>
</organism>
<evidence type="ECO:0000313" key="2">
    <source>
        <dbReference type="EMBL" id="KAK4769044.1"/>
    </source>
</evidence>
<evidence type="ECO:0000256" key="1">
    <source>
        <dbReference type="SAM" id="MobiDB-lite"/>
    </source>
</evidence>
<reference evidence="2 3" key="1">
    <citation type="journal article" date="2023" name="Hortic Res">
        <title>Pangenome of water caltrop reveals structural variations and asymmetric subgenome divergence after allopolyploidization.</title>
        <authorList>
            <person name="Zhang X."/>
            <person name="Chen Y."/>
            <person name="Wang L."/>
            <person name="Yuan Y."/>
            <person name="Fang M."/>
            <person name="Shi L."/>
            <person name="Lu R."/>
            <person name="Comes H.P."/>
            <person name="Ma Y."/>
            <person name="Chen Y."/>
            <person name="Huang G."/>
            <person name="Zhou Y."/>
            <person name="Zheng Z."/>
            <person name="Qiu Y."/>
        </authorList>
    </citation>
    <scope>NUCLEOTIDE SEQUENCE [LARGE SCALE GENOMIC DNA]</scope>
    <source>
        <strain evidence="2">F231</strain>
    </source>
</reference>
<name>A0AAN7KKC1_TRANT</name>
<gene>
    <name evidence="2" type="ORF">SAY86_027194</name>
</gene>
<feature type="compositionally biased region" description="Basic residues" evidence="1">
    <location>
        <begin position="1"/>
        <end position="12"/>
    </location>
</feature>
<proteinExistence type="predicted"/>
<dbReference type="EMBL" id="JAXQNO010000021">
    <property type="protein sequence ID" value="KAK4769044.1"/>
    <property type="molecule type" value="Genomic_DNA"/>
</dbReference>
<protein>
    <submittedName>
        <fullName evidence="2">Uncharacterized protein</fullName>
    </submittedName>
</protein>
<comment type="caution">
    <text evidence="2">The sequence shown here is derived from an EMBL/GenBank/DDBJ whole genome shotgun (WGS) entry which is preliminary data.</text>
</comment>
<dbReference type="AlphaFoldDB" id="A0AAN7KKC1"/>